<dbReference type="EMBL" id="OX336137">
    <property type="protein sequence ID" value="CAI2718548.1"/>
    <property type="molecule type" value="Genomic_DNA"/>
</dbReference>
<protein>
    <submittedName>
        <fullName evidence="2">DnaJ-like protein DjlA</fullName>
    </submittedName>
</protein>
<evidence type="ECO:0000259" key="1">
    <source>
        <dbReference type="PROSITE" id="PS50076"/>
    </source>
</evidence>
<dbReference type="SUPFAM" id="SSF158682">
    <property type="entry name" value="TerB-like"/>
    <property type="match status" value="1"/>
</dbReference>
<keyword evidence="3" id="KW-1185">Reference proteome</keyword>
<dbReference type="InterPro" id="IPR001623">
    <property type="entry name" value="DnaJ_domain"/>
</dbReference>
<dbReference type="InterPro" id="IPR036869">
    <property type="entry name" value="J_dom_sf"/>
</dbReference>
<gene>
    <name evidence="2" type="ORF">NSPWAT_1689</name>
</gene>
<dbReference type="InterPro" id="IPR050817">
    <property type="entry name" value="DjlA_DnaK_co-chaperone"/>
</dbReference>
<evidence type="ECO:0000313" key="3">
    <source>
        <dbReference type="Proteomes" id="UP001157733"/>
    </source>
</evidence>
<dbReference type="RefSeq" id="WP_282011441.1">
    <property type="nucleotide sequence ID" value="NZ_OX336137.1"/>
</dbReference>
<dbReference type="SMART" id="SM00271">
    <property type="entry name" value="DnaJ"/>
    <property type="match status" value="1"/>
</dbReference>
<dbReference type="Pfam" id="PF00226">
    <property type="entry name" value="DnaJ"/>
    <property type="match status" value="1"/>
</dbReference>
<dbReference type="Pfam" id="PF05099">
    <property type="entry name" value="TerB"/>
    <property type="match status" value="1"/>
</dbReference>
<dbReference type="Gene3D" id="1.10.287.110">
    <property type="entry name" value="DnaJ domain"/>
    <property type="match status" value="1"/>
</dbReference>
<feature type="domain" description="J" evidence="1">
    <location>
        <begin position="177"/>
        <end position="239"/>
    </location>
</feature>
<dbReference type="Proteomes" id="UP001157733">
    <property type="component" value="Chromosome"/>
</dbReference>
<dbReference type="InterPro" id="IPR029024">
    <property type="entry name" value="TerB-like"/>
</dbReference>
<dbReference type="PROSITE" id="PS50076">
    <property type="entry name" value="DNAJ_2"/>
    <property type="match status" value="1"/>
</dbReference>
<sequence>MSWLLGAGFGFLRGGPLGAVIGGVTQHVVSKKFQKLVRKSLPGVKNEPVFVTCVIVVMTKIAMIKGTVRPREVETIYRFFVRNLNYREGDFEGINRVIREVYGLNPDLKPVVKQYKQATESKYRSLLLTLAYQVALVEDSLTEGTQKEINELARLLDLSHETHNAIREKLSLDDLVTPYGVLGVPVSATDEEIKKAYRRLASLYHPDRVAHRGGEEVEQAHIRFLQLQDAYREIGLIRRF</sequence>
<organism evidence="2 3">
    <name type="scientific">Nitrospina watsonii</name>
    <dbReference type="NCBI Taxonomy" id="1323948"/>
    <lineage>
        <taxon>Bacteria</taxon>
        <taxon>Pseudomonadati</taxon>
        <taxon>Nitrospinota/Tectimicrobiota group</taxon>
        <taxon>Nitrospinota</taxon>
        <taxon>Nitrospinia</taxon>
        <taxon>Nitrospinales</taxon>
        <taxon>Nitrospinaceae</taxon>
        <taxon>Nitrospina</taxon>
    </lineage>
</organism>
<dbReference type="CDD" id="cd06257">
    <property type="entry name" value="DnaJ"/>
    <property type="match status" value="1"/>
</dbReference>
<dbReference type="SUPFAM" id="SSF46565">
    <property type="entry name" value="Chaperone J-domain"/>
    <property type="match status" value="1"/>
</dbReference>
<proteinExistence type="predicted"/>
<dbReference type="Gene3D" id="1.10.3680.10">
    <property type="entry name" value="TerB-like"/>
    <property type="match status" value="1"/>
</dbReference>
<evidence type="ECO:0000313" key="2">
    <source>
        <dbReference type="EMBL" id="CAI2718548.1"/>
    </source>
</evidence>
<accession>A0ABN8W5B8</accession>
<dbReference type="InterPro" id="IPR007791">
    <property type="entry name" value="DjlA_N"/>
</dbReference>
<dbReference type="PANTHER" id="PTHR24074">
    <property type="entry name" value="CO-CHAPERONE PROTEIN DJLA"/>
    <property type="match status" value="1"/>
</dbReference>
<dbReference type="PRINTS" id="PR00625">
    <property type="entry name" value="JDOMAIN"/>
</dbReference>
<name>A0ABN8W5B8_9BACT</name>
<reference evidence="2 3" key="1">
    <citation type="submission" date="2022-09" db="EMBL/GenBank/DDBJ databases">
        <authorList>
            <person name="Kop L."/>
        </authorList>
    </citation>
    <scope>NUCLEOTIDE SEQUENCE [LARGE SCALE GENOMIC DNA]</scope>
    <source>
        <strain evidence="2 3">347</strain>
    </source>
</reference>